<evidence type="ECO:0000256" key="1">
    <source>
        <dbReference type="SAM" id="Phobius"/>
    </source>
</evidence>
<evidence type="ECO:0000313" key="3">
    <source>
        <dbReference type="Proteomes" id="UP000269076"/>
    </source>
</evidence>
<organism evidence="2 3">
    <name type="scientific">Chryseobacterium indoltheticum</name>
    <dbReference type="NCBI Taxonomy" id="254"/>
    <lineage>
        <taxon>Bacteria</taxon>
        <taxon>Pseudomonadati</taxon>
        <taxon>Bacteroidota</taxon>
        <taxon>Flavobacteriia</taxon>
        <taxon>Flavobacteriales</taxon>
        <taxon>Weeksellaceae</taxon>
        <taxon>Chryseobacterium group</taxon>
        <taxon>Chryseobacterium</taxon>
    </lineage>
</organism>
<keyword evidence="1" id="KW-0472">Membrane</keyword>
<dbReference type="RefSeq" id="WP_123885179.1">
    <property type="nucleotide sequence ID" value="NZ_CP033928.1"/>
</dbReference>
<proteinExistence type="predicted"/>
<name>A0A3G6MWG8_9FLAO</name>
<keyword evidence="1" id="KW-1133">Transmembrane helix</keyword>
<evidence type="ECO:0000313" key="2">
    <source>
        <dbReference type="EMBL" id="AZA60092.1"/>
    </source>
</evidence>
<keyword evidence="1" id="KW-0812">Transmembrane</keyword>
<dbReference type="AlphaFoldDB" id="A0A3G6MWG8"/>
<accession>A0A3G6MWG8</accession>
<gene>
    <name evidence="2" type="ORF">EG340_03125</name>
</gene>
<protein>
    <submittedName>
        <fullName evidence="2">Uncharacterized protein</fullName>
    </submittedName>
</protein>
<reference evidence="2 3" key="1">
    <citation type="submission" date="2018-11" db="EMBL/GenBank/DDBJ databases">
        <title>Proposal to divide the Flavobacteriaceae and reorganize its genera based on Amino Acid Identity values calculated from whole genome sequences.</title>
        <authorList>
            <person name="Nicholson A.C."/>
            <person name="Gulvik C.A."/>
            <person name="Whitney A.M."/>
            <person name="Humrighouse B.W."/>
            <person name="Bell M."/>
            <person name="Holmes B."/>
            <person name="Steigerwalt A."/>
            <person name="Villarma A."/>
            <person name="Sheth M."/>
            <person name="Batra D."/>
            <person name="Pryor J."/>
            <person name="Bernardet J.-F."/>
            <person name="Hugo C."/>
            <person name="Kampfer P."/>
            <person name="Newman J."/>
            <person name="Mcquiston J.R."/>
        </authorList>
    </citation>
    <scope>NUCLEOTIDE SEQUENCE [LARGE SCALE GENOMIC DNA]</scope>
    <source>
        <strain evidence="2 3">G0211</strain>
    </source>
</reference>
<feature type="transmembrane region" description="Helical" evidence="1">
    <location>
        <begin position="20"/>
        <end position="38"/>
    </location>
</feature>
<sequence>MQQNRSSAKKRMMFIQKEDYNFLAYSMIILLKFLDCTSEAKRFRDFRKIAYLVDFVNEGGEPSMFEEQHLADIYNKAQIKKKLLHHLIIVLKNRNLISVSLNKTSQTIDLWLNKEAIPVDFFDAKMFENEIENVAELQKTLTTRVRSMTIKNLVEKIFNDNNILTWGV</sequence>
<dbReference type="EMBL" id="CP033928">
    <property type="protein sequence ID" value="AZA60092.1"/>
    <property type="molecule type" value="Genomic_DNA"/>
</dbReference>
<dbReference type="Proteomes" id="UP000269076">
    <property type="component" value="Chromosome"/>
</dbReference>